<dbReference type="RefSeq" id="XP_024722495.1">
    <property type="nucleotide sequence ID" value="XM_024868685.1"/>
</dbReference>
<dbReference type="EMBL" id="KZ679009">
    <property type="protein sequence ID" value="PSS22340.1"/>
    <property type="molecule type" value="Genomic_DNA"/>
</dbReference>
<dbReference type="GeneID" id="36576766"/>
<accession>A0A2T3B6G2</accession>
<evidence type="ECO:0000313" key="3">
    <source>
        <dbReference type="Proteomes" id="UP000241818"/>
    </source>
</evidence>
<organism evidence="2 3">
    <name type="scientific">Amorphotheca resinae ATCC 22711</name>
    <dbReference type="NCBI Taxonomy" id="857342"/>
    <lineage>
        <taxon>Eukaryota</taxon>
        <taxon>Fungi</taxon>
        <taxon>Dikarya</taxon>
        <taxon>Ascomycota</taxon>
        <taxon>Pezizomycotina</taxon>
        <taxon>Leotiomycetes</taxon>
        <taxon>Helotiales</taxon>
        <taxon>Amorphothecaceae</taxon>
        <taxon>Amorphotheca</taxon>
    </lineage>
</organism>
<keyword evidence="3" id="KW-1185">Reference proteome</keyword>
<evidence type="ECO:0000313" key="2">
    <source>
        <dbReference type="EMBL" id="PSS22340.1"/>
    </source>
</evidence>
<gene>
    <name evidence="2" type="ORF">M430DRAFT_57669</name>
</gene>
<dbReference type="InParanoid" id="A0A2T3B6G2"/>
<dbReference type="AlphaFoldDB" id="A0A2T3B6G2"/>
<evidence type="ECO:0000256" key="1">
    <source>
        <dbReference type="SAM" id="MobiDB-lite"/>
    </source>
</evidence>
<dbReference type="Proteomes" id="UP000241818">
    <property type="component" value="Unassembled WGS sequence"/>
</dbReference>
<proteinExistence type="predicted"/>
<name>A0A2T3B6G2_AMORE</name>
<protein>
    <submittedName>
        <fullName evidence="2">Uncharacterized protein</fullName>
    </submittedName>
</protein>
<sequence>MADRRRRGGIAGALSRRGQMVLLEMWEWEWEWEWRWKWDVQQGYGTCSMHSTVRQIGNWAAVSTWDGVQDPFRLLRPILSRDPPITSSPPRPGTQAREKRTARVDTSIAGRTLCRVTVGLGRRGWIQDKHIEKALSHVGQTASQRQSVLHPSPGYWILDTVSIGEGERLTLPRQPSCHVAHRGEILWYRPHNLIINHGQARLTRVREEGARERGRQVDDDDFSAETVSTVRTSDASRLEYVAAGLQHTLENSRSRIEERDSQCLRSIEAPICFILLAALSSLKKLSPYSMGEGVSQSVHPMTLTPWRGCALPWRSTLTTGPVCGM</sequence>
<feature type="region of interest" description="Disordered" evidence="1">
    <location>
        <begin position="79"/>
        <end position="102"/>
    </location>
</feature>
<reference evidence="2 3" key="1">
    <citation type="journal article" date="2018" name="New Phytol.">
        <title>Comparative genomics and transcriptomics depict ericoid mycorrhizal fungi as versatile saprotrophs and plant mutualists.</title>
        <authorList>
            <person name="Martino E."/>
            <person name="Morin E."/>
            <person name="Grelet G.A."/>
            <person name="Kuo A."/>
            <person name="Kohler A."/>
            <person name="Daghino S."/>
            <person name="Barry K.W."/>
            <person name="Cichocki N."/>
            <person name="Clum A."/>
            <person name="Dockter R.B."/>
            <person name="Hainaut M."/>
            <person name="Kuo R.C."/>
            <person name="LaButti K."/>
            <person name="Lindahl B.D."/>
            <person name="Lindquist E.A."/>
            <person name="Lipzen A."/>
            <person name="Khouja H.R."/>
            <person name="Magnuson J."/>
            <person name="Murat C."/>
            <person name="Ohm R.A."/>
            <person name="Singer S.W."/>
            <person name="Spatafora J.W."/>
            <person name="Wang M."/>
            <person name="Veneault-Fourrey C."/>
            <person name="Henrissat B."/>
            <person name="Grigoriev I.V."/>
            <person name="Martin F.M."/>
            <person name="Perotto S."/>
        </authorList>
    </citation>
    <scope>NUCLEOTIDE SEQUENCE [LARGE SCALE GENOMIC DNA]</scope>
    <source>
        <strain evidence="2 3">ATCC 22711</strain>
    </source>
</reference>